<proteinExistence type="inferred from homology"/>
<evidence type="ECO:0000313" key="6">
    <source>
        <dbReference type="Proteomes" id="UP000838878"/>
    </source>
</evidence>
<evidence type="ECO:0000256" key="1">
    <source>
        <dbReference type="ARBA" id="ARBA00005906"/>
    </source>
</evidence>
<dbReference type="GO" id="GO:0042600">
    <property type="term" value="C:egg chorion"/>
    <property type="evidence" value="ECO:0007669"/>
    <property type="project" value="InterPro"/>
</dbReference>
<gene>
    <name evidence="5" type="ORF">BINO364_LOCUS3642</name>
</gene>
<accession>A0A8J9Y898</accession>
<feature type="non-terminal residue" evidence="5">
    <location>
        <position position="312"/>
    </location>
</feature>
<dbReference type="GO" id="GO:0007304">
    <property type="term" value="P:chorion-containing eggshell formation"/>
    <property type="evidence" value="ECO:0007669"/>
    <property type="project" value="InterPro"/>
</dbReference>
<name>A0A8J9Y898_9NEOP</name>
<keyword evidence="6" id="KW-1185">Reference proteome</keyword>
<dbReference type="Pfam" id="PF01723">
    <property type="entry name" value="Chorion_1"/>
    <property type="match status" value="2"/>
</dbReference>
<evidence type="ECO:0000256" key="3">
    <source>
        <dbReference type="RuleBase" id="RU004378"/>
    </source>
</evidence>
<keyword evidence="2" id="KW-0677">Repeat</keyword>
<dbReference type="GO" id="GO:0005213">
    <property type="term" value="F:structural constituent of egg chorion"/>
    <property type="evidence" value="ECO:0007669"/>
    <property type="project" value="InterPro"/>
</dbReference>
<reference evidence="5" key="1">
    <citation type="submission" date="2021-12" db="EMBL/GenBank/DDBJ databases">
        <authorList>
            <person name="Martin H S."/>
        </authorList>
    </citation>
    <scope>NUCLEOTIDE SEQUENCE</scope>
</reference>
<evidence type="ECO:0000313" key="5">
    <source>
        <dbReference type="EMBL" id="CAH0716985.1"/>
    </source>
</evidence>
<feature type="signal peptide" evidence="4">
    <location>
        <begin position="1"/>
        <end position="20"/>
    </location>
</feature>
<keyword evidence="4" id="KW-0732">Signal</keyword>
<sequence>MVSKAVLACVQALMIQCIAGQYLNSRLSAAPCATAGPLSGSYLAGGPFGAGLCGPGAPFASDGGALPVSSASLLPANGVSIVSENAFEGLLDVAGAVPFLGTVSLEGALPTAGYGAVAYGCGNGEVAMLTEDIGGSRLGLPSGSLGYGAAIAQPLSLAGTPFGASPIAGAGPFVGPASFTTPGPFAGGPYAANAPYAVNNLGAINAYGPAAAAASNGGSLPVTSASPIPPNGVNILSDNAYDGALSVVGAMPFLGTVALEGAMPTAGAGSIAYGCGNGEVAILNEDFGAANFAGPYNMGYPSNGFYGCNTRI</sequence>
<evidence type="ECO:0000256" key="2">
    <source>
        <dbReference type="ARBA" id="ARBA00022737"/>
    </source>
</evidence>
<dbReference type="Proteomes" id="UP000838878">
    <property type="component" value="Chromosome 11"/>
</dbReference>
<comment type="similarity">
    <text evidence="1 3">Belongs to the chorion protein family.</text>
</comment>
<dbReference type="OrthoDB" id="6930117at2759"/>
<protein>
    <recommendedName>
        <fullName evidence="7">Chorion class B protein Ld34</fullName>
    </recommendedName>
</protein>
<evidence type="ECO:0000256" key="4">
    <source>
        <dbReference type="SAM" id="SignalP"/>
    </source>
</evidence>
<dbReference type="InterPro" id="IPR002635">
    <property type="entry name" value="Chorion"/>
</dbReference>
<evidence type="ECO:0008006" key="7">
    <source>
        <dbReference type="Google" id="ProtNLM"/>
    </source>
</evidence>
<organism evidence="5 6">
    <name type="scientific">Brenthis ino</name>
    <name type="common">lesser marbled fritillary</name>
    <dbReference type="NCBI Taxonomy" id="405034"/>
    <lineage>
        <taxon>Eukaryota</taxon>
        <taxon>Metazoa</taxon>
        <taxon>Ecdysozoa</taxon>
        <taxon>Arthropoda</taxon>
        <taxon>Hexapoda</taxon>
        <taxon>Insecta</taxon>
        <taxon>Pterygota</taxon>
        <taxon>Neoptera</taxon>
        <taxon>Endopterygota</taxon>
        <taxon>Lepidoptera</taxon>
        <taxon>Glossata</taxon>
        <taxon>Ditrysia</taxon>
        <taxon>Papilionoidea</taxon>
        <taxon>Nymphalidae</taxon>
        <taxon>Heliconiinae</taxon>
        <taxon>Argynnini</taxon>
        <taxon>Brenthis</taxon>
    </lineage>
</organism>
<feature type="chain" id="PRO_5035460940" description="Chorion class B protein Ld34" evidence="4">
    <location>
        <begin position="21"/>
        <end position="312"/>
    </location>
</feature>
<dbReference type="EMBL" id="OV170231">
    <property type="protein sequence ID" value="CAH0716985.1"/>
    <property type="molecule type" value="Genomic_DNA"/>
</dbReference>
<dbReference type="AlphaFoldDB" id="A0A8J9Y898"/>